<evidence type="ECO:0000313" key="5">
    <source>
        <dbReference type="Proteomes" id="UP000515908"/>
    </source>
</evidence>
<dbReference type="FunFam" id="2.60.40.1180:FF:000033">
    <property type="entry name" value="Calpain-like cysteine peptidase, putative"/>
    <property type="match status" value="1"/>
</dbReference>
<reference evidence="3 5" key="1">
    <citation type="submission" date="2020-08" db="EMBL/GenBank/DDBJ databases">
        <authorList>
            <person name="Newling K."/>
            <person name="Davey J."/>
            <person name="Forrester S."/>
        </authorList>
    </citation>
    <scope>NUCLEOTIDE SEQUENCE [LARGE SCALE GENOMIC DNA]</scope>
    <source>
        <strain evidence="3">Crithidia deanei Carvalho</strain>
        <strain evidence="5">Crithidia deanei Carvalho (ATCC PRA-265)</strain>
    </source>
</reference>
<sequence length="131" mass="14800">MGCGASGEKVELLNGKPDFKYDVIVPSFKENGNGLLFRLVNKKKKQWAYYNDTKEYEMHVKVTFAKGADIKALGKAHVETQEDGGYLATLVIYPLETELFVEGTILEFKVNCEALPLSDEYRAMQAEKKKK</sequence>
<dbReference type="EMBL" id="LR877148">
    <property type="protein sequence ID" value="CAD2215172.1"/>
    <property type="molecule type" value="Genomic_DNA"/>
</dbReference>
<dbReference type="VEuPathDB" id="TriTrypDB:ADEAN_000262700"/>
<dbReference type="EMBL" id="LR877148">
    <property type="protein sequence ID" value="CAD2215174.1"/>
    <property type="molecule type" value="Genomic_DNA"/>
</dbReference>
<evidence type="ECO:0000313" key="3">
    <source>
        <dbReference type="EMBL" id="CAD2215174.1"/>
    </source>
</evidence>
<proteinExistence type="predicted"/>
<evidence type="ECO:0000259" key="1">
    <source>
        <dbReference type="Pfam" id="PF09149"/>
    </source>
</evidence>
<dbReference type="PANTHER" id="PTHR47047">
    <property type="entry name" value="PUTATIVE-RELATED-RELATED"/>
    <property type="match status" value="1"/>
</dbReference>
<dbReference type="Pfam" id="PF09149">
    <property type="entry name" value="DUF1935"/>
    <property type="match status" value="1"/>
</dbReference>
<dbReference type="InterPro" id="IPR013780">
    <property type="entry name" value="Glyco_hydro_b"/>
</dbReference>
<dbReference type="OrthoDB" id="256352at2759"/>
<dbReference type="InterPro" id="IPR036310">
    <property type="entry name" value="Smp-1-like_sf"/>
</dbReference>
<dbReference type="Gene3D" id="2.60.40.1180">
    <property type="entry name" value="Golgi alpha-mannosidase II"/>
    <property type="match status" value="1"/>
</dbReference>
<dbReference type="Proteomes" id="UP000515908">
    <property type="component" value="Chromosome 04"/>
</dbReference>
<name>S9WVD0_9TRYP</name>
<dbReference type="VEuPathDB" id="TriTrypDB:ADEAN_000263000"/>
<dbReference type="SUPFAM" id="SSF101601">
    <property type="entry name" value="Smp-1-like"/>
    <property type="match status" value="1"/>
</dbReference>
<gene>
    <name evidence="2" type="ORF">ADEAN_000262700</name>
    <name evidence="3" type="ORF">ADEAN_000262900</name>
    <name evidence="4" type="ORF">ADEAN_000263000</name>
</gene>
<feature type="domain" description="DUF1935" evidence="1">
    <location>
        <begin position="14"/>
        <end position="117"/>
    </location>
</feature>
<evidence type="ECO:0000313" key="4">
    <source>
        <dbReference type="EMBL" id="CAD2215175.1"/>
    </source>
</evidence>
<dbReference type="VEuPathDB" id="TriTrypDB:ADEAN_000262900"/>
<accession>S9WVD0</accession>
<evidence type="ECO:0000313" key="2">
    <source>
        <dbReference type="EMBL" id="CAD2215172.1"/>
    </source>
</evidence>
<keyword evidence="5" id="KW-1185">Reference proteome</keyword>
<protein>
    <recommendedName>
        <fullName evidence="1">DUF1935 domain-containing protein</fullName>
    </recommendedName>
</protein>
<organism evidence="3 5">
    <name type="scientific">Angomonas deanei</name>
    <dbReference type="NCBI Taxonomy" id="59799"/>
    <lineage>
        <taxon>Eukaryota</taxon>
        <taxon>Discoba</taxon>
        <taxon>Euglenozoa</taxon>
        <taxon>Kinetoplastea</taxon>
        <taxon>Metakinetoplastina</taxon>
        <taxon>Trypanosomatida</taxon>
        <taxon>Trypanosomatidae</taxon>
        <taxon>Strigomonadinae</taxon>
        <taxon>Angomonas</taxon>
    </lineage>
</organism>
<dbReference type="InterPro" id="IPR015232">
    <property type="entry name" value="DUF1935"/>
</dbReference>
<dbReference type="EMBL" id="LR877148">
    <property type="protein sequence ID" value="CAD2215175.1"/>
    <property type="molecule type" value="Genomic_DNA"/>
</dbReference>
<dbReference type="AlphaFoldDB" id="S9WVD0"/>